<keyword evidence="11" id="KW-1185">Reference proteome</keyword>
<keyword evidence="9" id="KW-0472">Membrane</keyword>
<keyword evidence="9" id="KW-1133">Transmembrane helix</keyword>
<evidence type="ECO:0000256" key="9">
    <source>
        <dbReference type="SAM" id="Phobius"/>
    </source>
</evidence>
<dbReference type="PANTHER" id="PTHR24305">
    <property type="entry name" value="CYTOCHROME P450"/>
    <property type="match status" value="1"/>
</dbReference>
<reference evidence="10 11" key="1">
    <citation type="submission" date="2023-01" db="EMBL/GenBank/DDBJ databases">
        <title>Analysis of 21 Apiospora genomes using comparative genomics revels a genus with tremendous synthesis potential of carbohydrate active enzymes and secondary metabolites.</title>
        <authorList>
            <person name="Sorensen T."/>
        </authorList>
    </citation>
    <scope>NUCLEOTIDE SEQUENCE [LARGE SCALE GENOMIC DNA]</scope>
    <source>
        <strain evidence="10 11">CBS 33761</strain>
    </source>
</reference>
<comment type="cofactor">
    <cofactor evidence="1">
        <name>heme</name>
        <dbReference type="ChEBI" id="CHEBI:30413"/>
    </cofactor>
</comment>
<keyword evidence="7 8" id="KW-0503">Monooxygenase</keyword>
<dbReference type="Proteomes" id="UP001444661">
    <property type="component" value="Unassembled WGS sequence"/>
</dbReference>
<evidence type="ECO:0008006" key="12">
    <source>
        <dbReference type="Google" id="ProtNLM"/>
    </source>
</evidence>
<keyword evidence="9" id="KW-0812">Transmembrane</keyword>
<dbReference type="PRINTS" id="PR00385">
    <property type="entry name" value="P450"/>
</dbReference>
<evidence type="ECO:0000256" key="4">
    <source>
        <dbReference type="ARBA" id="ARBA00022723"/>
    </source>
</evidence>
<evidence type="ECO:0000256" key="3">
    <source>
        <dbReference type="ARBA" id="ARBA00022617"/>
    </source>
</evidence>
<dbReference type="EMBL" id="JAQQWK010000011">
    <property type="protein sequence ID" value="KAK8023886.1"/>
    <property type="molecule type" value="Genomic_DNA"/>
</dbReference>
<evidence type="ECO:0000256" key="7">
    <source>
        <dbReference type="ARBA" id="ARBA00023033"/>
    </source>
</evidence>
<dbReference type="Gene3D" id="1.10.630.10">
    <property type="entry name" value="Cytochrome P450"/>
    <property type="match status" value="1"/>
</dbReference>
<dbReference type="SUPFAM" id="SSF48264">
    <property type="entry name" value="Cytochrome P450"/>
    <property type="match status" value="1"/>
</dbReference>
<dbReference type="PROSITE" id="PS00086">
    <property type="entry name" value="CYTOCHROME_P450"/>
    <property type="match status" value="1"/>
</dbReference>
<evidence type="ECO:0000256" key="8">
    <source>
        <dbReference type="RuleBase" id="RU000461"/>
    </source>
</evidence>
<evidence type="ECO:0000313" key="11">
    <source>
        <dbReference type="Proteomes" id="UP001444661"/>
    </source>
</evidence>
<evidence type="ECO:0000256" key="2">
    <source>
        <dbReference type="ARBA" id="ARBA00010617"/>
    </source>
</evidence>
<organism evidence="10 11">
    <name type="scientific">Apiospora rasikravindrae</name>
    <dbReference type="NCBI Taxonomy" id="990691"/>
    <lineage>
        <taxon>Eukaryota</taxon>
        <taxon>Fungi</taxon>
        <taxon>Dikarya</taxon>
        <taxon>Ascomycota</taxon>
        <taxon>Pezizomycotina</taxon>
        <taxon>Sordariomycetes</taxon>
        <taxon>Xylariomycetidae</taxon>
        <taxon>Amphisphaeriales</taxon>
        <taxon>Apiosporaceae</taxon>
        <taxon>Apiospora</taxon>
    </lineage>
</organism>
<name>A0ABR1S2Q5_9PEZI</name>
<accession>A0ABR1S2Q5</accession>
<keyword evidence="4 8" id="KW-0479">Metal-binding</keyword>
<dbReference type="InterPro" id="IPR017972">
    <property type="entry name" value="Cyt_P450_CS"/>
</dbReference>
<comment type="caution">
    <text evidence="10">The sequence shown here is derived from an EMBL/GenBank/DDBJ whole genome shotgun (WGS) entry which is preliminary data.</text>
</comment>
<evidence type="ECO:0000256" key="1">
    <source>
        <dbReference type="ARBA" id="ARBA00001971"/>
    </source>
</evidence>
<sequence>MGVSGFLLTISIGYVLTLGIYRIWFHPLSRFPGPPLLAGFQLPYLYESLVQGSWVRRMPALHQKYGPIVRIAPNQLAMDGALAWPEVYAHRPNNKPEYARPTGLLFPGDHLCILGAPREDHRRMRRQLAPAFSDSALGEQEPTIAKYVNMFLDKIEAHGHGGKGLDIVEWLNFTMFDVVGDLALGDSFHSLENNAYHPWVRGIFSGIRGTQFARFLGSYPTLRILIGLFSRNSFIKAKDDNNMAAVQKTMVRMGQGPEPTPGRPRDLVSYMMSKARSGEPGMSGEEIVATTSILIIAGSETTGTALSGLLFYLSQNRFAYDALLDEVRSAFRTEDEISFRSSAPLEYLSACIDEALRVYPPATETLPRISPGNFVRDQFIPKGTRISVYPYATFRNPQHFTEPDAFRPQRWLSPSHPLYEERFGGDNRDAFKPFSFGSRDCLGKGLAYAEMRLIAARSLHRFDYELVPGQEDWHERQRMYLGWEKGPLRIRLRPRREV</sequence>
<dbReference type="PRINTS" id="PR00463">
    <property type="entry name" value="EP450I"/>
</dbReference>
<evidence type="ECO:0000313" key="10">
    <source>
        <dbReference type="EMBL" id="KAK8023886.1"/>
    </source>
</evidence>
<dbReference type="CDD" id="cd11058">
    <property type="entry name" value="CYP60B-like"/>
    <property type="match status" value="1"/>
</dbReference>
<dbReference type="InterPro" id="IPR002401">
    <property type="entry name" value="Cyt_P450_E_grp-I"/>
</dbReference>
<dbReference type="InterPro" id="IPR001128">
    <property type="entry name" value="Cyt_P450"/>
</dbReference>
<protein>
    <recommendedName>
        <fullName evidence="12">Cytochrome P450 monooxygenase</fullName>
    </recommendedName>
</protein>
<comment type="similarity">
    <text evidence="2 8">Belongs to the cytochrome P450 family.</text>
</comment>
<dbReference type="InterPro" id="IPR036396">
    <property type="entry name" value="Cyt_P450_sf"/>
</dbReference>
<dbReference type="Pfam" id="PF00067">
    <property type="entry name" value="p450"/>
    <property type="match status" value="1"/>
</dbReference>
<keyword evidence="5 8" id="KW-0560">Oxidoreductase</keyword>
<gene>
    <name evidence="10" type="ORF">PG993_011952</name>
</gene>
<dbReference type="PANTHER" id="PTHR24305:SF29">
    <property type="entry name" value="BENZOATE-PARA-HYDROXYLASE"/>
    <property type="match status" value="1"/>
</dbReference>
<proteinExistence type="inferred from homology"/>
<evidence type="ECO:0000256" key="5">
    <source>
        <dbReference type="ARBA" id="ARBA00023002"/>
    </source>
</evidence>
<feature type="transmembrane region" description="Helical" evidence="9">
    <location>
        <begin position="6"/>
        <end position="25"/>
    </location>
</feature>
<dbReference type="InterPro" id="IPR050121">
    <property type="entry name" value="Cytochrome_P450_monoxygenase"/>
</dbReference>
<evidence type="ECO:0000256" key="6">
    <source>
        <dbReference type="ARBA" id="ARBA00023004"/>
    </source>
</evidence>
<keyword evidence="6 8" id="KW-0408">Iron</keyword>
<keyword evidence="3 8" id="KW-0349">Heme</keyword>